<dbReference type="AlphaFoldDB" id="A0A841HS13"/>
<dbReference type="SMART" id="SM00924">
    <property type="entry name" value="MgtE_N"/>
    <property type="match status" value="1"/>
</dbReference>
<proteinExistence type="inferred from homology"/>
<dbReference type="InterPro" id="IPR006667">
    <property type="entry name" value="SLC41_membr_dom"/>
</dbReference>
<feature type="domain" description="CBS" evidence="10">
    <location>
        <begin position="206"/>
        <end position="264"/>
    </location>
</feature>
<dbReference type="NCBIfam" id="TIGR00400">
    <property type="entry name" value="mgtE"/>
    <property type="match status" value="1"/>
</dbReference>
<dbReference type="GO" id="GO:0046872">
    <property type="term" value="F:metal ion binding"/>
    <property type="evidence" value="ECO:0007669"/>
    <property type="project" value="UniProtKB-KW"/>
</dbReference>
<evidence type="ECO:0000256" key="2">
    <source>
        <dbReference type="ARBA" id="ARBA00009749"/>
    </source>
</evidence>
<dbReference type="InterPro" id="IPR006668">
    <property type="entry name" value="Mg_transptr_MgtE_intracell_dom"/>
</dbReference>
<evidence type="ECO:0000313" key="12">
    <source>
        <dbReference type="Proteomes" id="UP000588068"/>
    </source>
</evidence>
<dbReference type="PROSITE" id="PS51371">
    <property type="entry name" value="CBS"/>
    <property type="match status" value="2"/>
</dbReference>
<dbReference type="Gene3D" id="3.10.580.10">
    <property type="entry name" value="CBS-domain"/>
    <property type="match status" value="1"/>
</dbReference>
<dbReference type="InterPro" id="IPR038076">
    <property type="entry name" value="MgtE_N_sf"/>
</dbReference>
<evidence type="ECO:0000313" key="11">
    <source>
        <dbReference type="EMBL" id="MBB6095686.1"/>
    </source>
</evidence>
<evidence type="ECO:0000256" key="7">
    <source>
        <dbReference type="ARBA" id="ARBA00023136"/>
    </source>
</evidence>
<evidence type="ECO:0000256" key="4">
    <source>
        <dbReference type="ARBA" id="ARBA00022692"/>
    </source>
</evidence>
<dbReference type="Pfam" id="PF00571">
    <property type="entry name" value="CBS"/>
    <property type="match status" value="2"/>
</dbReference>
<dbReference type="SMART" id="SM00116">
    <property type="entry name" value="CBS"/>
    <property type="match status" value="2"/>
</dbReference>
<dbReference type="Proteomes" id="UP000588068">
    <property type="component" value="Unassembled WGS sequence"/>
</dbReference>
<keyword evidence="3 9" id="KW-0813">Transport</keyword>
<sequence length="451" mass="48647">MTTEAPVTKISRLAALRSALERGTMRHGQRMINSLHPAEIASLIESLPPAKREIVWEFVDPELEGDVLVELNEEVRAELIGGMDADELIAATEGMEVDDLADLIGDLPETLNERVLRSMDAQDRERLSAVLGFEQDSAGGLMNLDAVTIRPDVTLEVVIRYLRMRAELPDRTDRLFVVNRYDQYLGGLDLTRLLTEDPERTVGEVMDSTVEGIAPEAPAREVAKLFEDRDLVSAAVVSSDGKLLGRITIDDVVDVIREEADHSVLSMAGLDEDEDMFAGVVRSARRRAVWLGVNLATAFLAANVVGLFEATIEKVVALAVLMPIVASMGGIAGSQTLVLIIRGIALGQVEDANARWLLIREILVGMFNGLFVAGLVGLAAGLWFHEWKIGAIICGALMINLLAAAITGVSVPLVLKRFGVDPALAGGVILTTFTDCIGFASLLGLGTLFLT</sequence>
<dbReference type="InterPro" id="IPR036739">
    <property type="entry name" value="SLC41_membr_dom_sf"/>
</dbReference>
<dbReference type="EMBL" id="JACHHZ010000006">
    <property type="protein sequence ID" value="MBB6095686.1"/>
    <property type="molecule type" value="Genomic_DNA"/>
</dbReference>
<name>A0A841HS13_9GAMM</name>
<dbReference type="SUPFAM" id="SSF161093">
    <property type="entry name" value="MgtE membrane domain-like"/>
    <property type="match status" value="1"/>
</dbReference>
<organism evidence="11 12">
    <name type="scientific">Povalibacter uvarum</name>
    <dbReference type="NCBI Taxonomy" id="732238"/>
    <lineage>
        <taxon>Bacteria</taxon>
        <taxon>Pseudomonadati</taxon>
        <taxon>Pseudomonadota</taxon>
        <taxon>Gammaproteobacteria</taxon>
        <taxon>Steroidobacterales</taxon>
        <taxon>Steroidobacteraceae</taxon>
        <taxon>Povalibacter</taxon>
    </lineage>
</organism>
<keyword evidence="9" id="KW-0479">Metal-binding</keyword>
<keyword evidence="7 9" id="KW-0472">Membrane</keyword>
<comment type="similarity">
    <text evidence="2 9">Belongs to the SLC41A transporter family.</text>
</comment>
<dbReference type="InterPro" id="IPR000644">
    <property type="entry name" value="CBS_dom"/>
</dbReference>
<dbReference type="Gene3D" id="1.25.60.10">
    <property type="entry name" value="MgtE N-terminal domain-like"/>
    <property type="match status" value="1"/>
</dbReference>
<feature type="transmembrane region" description="Helical" evidence="9">
    <location>
        <begin position="362"/>
        <end position="383"/>
    </location>
</feature>
<keyword evidence="6 9" id="KW-1133">Transmembrane helix</keyword>
<keyword evidence="9" id="KW-1003">Cell membrane</keyword>
<accession>A0A841HS13</accession>
<comment type="subunit">
    <text evidence="9">Homodimer.</text>
</comment>
<dbReference type="SUPFAM" id="SSF158791">
    <property type="entry name" value="MgtE N-terminal domain-like"/>
    <property type="match status" value="1"/>
</dbReference>
<dbReference type="PANTHER" id="PTHR43773">
    <property type="entry name" value="MAGNESIUM TRANSPORTER MGTE"/>
    <property type="match status" value="1"/>
</dbReference>
<dbReference type="CDD" id="cd04606">
    <property type="entry name" value="CBS_pair_Mg_transporter"/>
    <property type="match status" value="1"/>
</dbReference>
<evidence type="ECO:0000256" key="1">
    <source>
        <dbReference type="ARBA" id="ARBA00004141"/>
    </source>
</evidence>
<evidence type="ECO:0000256" key="3">
    <source>
        <dbReference type="ARBA" id="ARBA00022448"/>
    </source>
</evidence>
<feature type="transmembrane region" description="Helical" evidence="9">
    <location>
        <begin position="427"/>
        <end position="450"/>
    </location>
</feature>
<dbReference type="InterPro" id="IPR006669">
    <property type="entry name" value="MgtE_transporter"/>
</dbReference>
<dbReference type="Gene3D" id="1.10.357.20">
    <property type="entry name" value="SLC41 divalent cation transporters, integral membrane domain"/>
    <property type="match status" value="1"/>
</dbReference>
<feature type="domain" description="CBS" evidence="10">
    <location>
        <begin position="142"/>
        <end position="205"/>
    </location>
</feature>
<keyword evidence="4 9" id="KW-0812">Transmembrane</keyword>
<feature type="transmembrane region" description="Helical" evidence="9">
    <location>
        <begin position="320"/>
        <end position="341"/>
    </location>
</feature>
<evidence type="ECO:0000256" key="5">
    <source>
        <dbReference type="ARBA" id="ARBA00022842"/>
    </source>
</evidence>
<evidence type="ECO:0000256" key="9">
    <source>
        <dbReference type="RuleBase" id="RU362011"/>
    </source>
</evidence>
<keyword evidence="12" id="KW-1185">Reference proteome</keyword>
<feature type="transmembrane region" description="Helical" evidence="9">
    <location>
        <begin position="389"/>
        <end position="415"/>
    </location>
</feature>
<keyword evidence="8" id="KW-0129">CBS domain</keyword>
<gene>
    <name evidence="11" type="ORF">HNQ60_004577</name>
</gene>
<comment type="function">
    <text evidence="9">Acts as a magnesium transporter.</text>
</comment>
<evidence type="ECO:0000256" key="6">
    <source>
        <dbReference type="ARBA" id="ARBA00022989"/>
    </source>
</evidence>
<dbReference type="Pfam" id="PF03448">
    <property type="entry name" value="MgtE_N"/>
    <property type="match status" value="1"/>
</dbReference>
<keyword evidence="5 9" id="KW-0460">Magnesium</keyword>
<comment type="subcellular location">
    <subcellularLocation>
        <location evidence="9">Cell membrane</location>
        <topology evidence="9">Multi-pass membrane protein</topology>
    </subcellularLocation>
    <subcellularLocation>
        <location evidence="1">Membrane</location>
        <topology evidence="1">Multi-pass membrane protein</topology>
    </subcellularLocation>
</comment>
<dbReference type="RefSeq" id="WP_184335085.1">
    <property type="nucleotide sequence ID" value="NZ_JACHHZ010000006.1"/>
</dbReference>
<dbReference type="SUPFAM" id="SSF54631">
    <property type="entry name" value="CBS-domain pair"/>
    <property type="match status" value="1"/>
</dbReference>
<evidence type="ECO:0000259" key="10">
    <source>
        <dbReference type="PROSITE" id="PS51371"/>
    </source>
</evidence>
<comment type="caution">
    <text evidence="11">The sequence shown here is derived from an EMBL/GenBank/DDBJ whole genome shotgun (WGS) entry which is preliminary data.</text>
</comment>
<protein>
    <recommendedName>
        <fullName evidence="9">Magnesium transporter MgtE</fullName>
    </recommendedName>
</protein>
<feature type="transmembrane region" description="Helical" evidence="9">
    <location>
        <begin position="288"/>
        <end position="308"/>
    </location>
</feature>
<dbReference type="Pfam" id="PF01769">
    <property type="entry name" value="MgtE"/>
    <property type="match status" value="1"/>
</dbReference>
<dbReference type="InterPro" id="IPR046342">
    <property type="entry name" value="CBS_dom_sf"/>
</dbReference>
<reference evidence="11 12" key="1">
    <citation type="submission" date="2020-08" db="EMBL/GenBank/DDBJ databases">
        <title>Genomic Encyclopedia of Type Strains, Phase IV (KMG-IV): sequencing the most valuable type-strain genomes for metagenomic binning, comparative biology and taxonomic classification.</title>
        <authorList>
            <person name="Goeker M."/>
        </authorList>
    </citation>
    <scope>NUCLEOTIDE SEQUENCE [LARGE SCALE GENOMIC DNA]</scope>
    <source>
        <strain evidence="11 12">DSM 26723</strain>
    </source>
</reference>
<evidence type="ECO:0000256" key="8">
    <source>
        <dbReference type="PROSITE-ProRule" id="PRU00703"/>
    </source>
</evidence>
<dbReference type="GO" id="GO:0005886">
    <property type="term" value="C:plasma membrane"/>
    <property type="evidence" value="ECO:0007669"/>
    <property type="project" value="UniProtKB-SubCell"/>
</dbReference>
<dbReference type="GO" id="GO:0015095">
    <property type="term" value="F:magnesium ion transmembrane transporter activity"/>
    <property type="evidence" value="ECO:0007669"/>
    <property type="project" value="UniProtKB-UniRule"/>
</dbReference>
<dbReference type="PANTHER" id="PTHR43773:SF1">
    <property type="entry name" value="MAGNESIUM TRANSPORTER MGTE"/>
    <property type="match status" value="1"/>
</dbReference>